<feature type="compositionally biased region" description="Low complexity" evidence="1">
    <location>
        <begin position="19"/>
        <end position="34"/>
    </location>
</feature>
<dbReference type="PANTHER" id="PTHR48465">
    <property type="entry name" value="PROTEIN SSUH2 HOMOLOG"/>
    <property type="match status" value="1"/>
</dbReference>
<dbReference type="OrthoDB" id="3355217at2759"/>
<name>A0A7M7N0E8_STRPU</name>
<sequence>MPNETQPILQGGNNTMYTQGQPQGYPPQQQGGYPPQQPGYPPPQQGYPPPQPQQPGYPQPQQPGYPPPQQGAGGGYPPPQQGAGGYPAPPQGSYQGAPGGPQGTDEPSYKGDIPDDDVEVNPDNAAGAAPIASAPPLEKMDQVAGYNQMDAPLPPPPPPSYDEATQPTERAGIEQTPTLTDEEAREALLSYVAENCCYGKKAAKNLHVNDLRHTAAFHYTLETFTEKRTTKWVNEPFSGQPVDGPQNGPAPLPWSIAVNIPAMFTNSIAKVEVPHTASVKPCHDCHSMGFRRCHTCLGRGRTRCHHCHGHGRRHVNHYDHHEKRHISRWESCTFCHGRGRQRCFTCHGHGQITCCTCKGRGSLKFFIQLTVNWINHMNDNIVERTALPDELIRNVTGQVAFKEENARIWPINHFPDQAINQASRELVQQHSGAFQQERILQQRHQVRIIPVAESLCRWKEKNFSFFVYGFERKVHAPDYPQQCCCGCTIL</sequence>
<dbReference type="Proteomes" id="UP000007110">
    <property type="component" value="Unassembled WGS sequence"/>
</dbReference>
<dbReference type="InParanoid" id="A0A7M7N0E8"/>
<evidence type="ECO:0000313" key="3">
    <source>
        <dbReference type="Proteomes" id="UP000007110"/>
    </source>
</evidence>
<dbReference type="RefSeq" id="XP_030829322.1">
    <property type="nucleotide sequence ID" value="XM_030973462.1"/>
</dbReference>
<evidence type="ECO:0000313" key="2">
    <source>
        <dbReference type="EnsemblMetazoa" id="XP_030829322"/>
    </source>
</evidence>
<reference evidence="2" key="2">
    <citation type="submission" date="2021-01" db="UniProtKB">
        <authorList>
            <consortium name="EnsemblMetazoa"/>
        </authorList>
    </citation>
    <scope>IDENTIFICATION</scope>
</reference>
<feature type="region of interest" description="Disordered" evidence="1">
    <location>
        <begin position="147"/>
        <end position="166"/>
    </location>
</feature>
<feature type="region of interest" description="Disordered" evidence="1">
    <location>
        <begin position="1"/>
        <end position="136"/>
    </location>
</feature>
<dbReference type="OMA" id="CHECMAS"/>
<feature type="compositionally biased region" description="Pro residues" evidence="1">
    <location>
        <begin position="35"/>
        <end position="69"/>
    </location>
</feature>
<dbReference type="PANTHER" id="PTHR48465:SF1">
    <property type="entry name" value="PROTEIN SSUH2 HOMOLOG"/>
    <property type="match status" value="1"/>
</dbReference>
<dbReference type="EnsemblMetazoa" id="XM_030973462">
    <property type="protein sequence ID" value="XP_030829322"/>
    <property type="gene ID" value="LOC100892522"/>
</dbReference>
<protein>
    <recommendedName>
        <fullName evidence="4">Protein SSUH2 homolog</fullName>
    </recommendedName>
</protein>
<proteinExistence type="predicted"/>
<dbReference type="InterPro" id="IPR052789">
    <property type="entry name" value="SSUH2_homolog"/>
</dbReference>
<feature type="compositionally biased region" description="Polar residues" evidence="1">
    <location>
        <begin position="1"/>
        <end position="18"/>
    </location>
</feature>
<organism evidence="2 3">
    <name type="scientific">Strongylocentrotus purpuratus</name>
    <name type="common">Purple sea urchin</name>
    <dbReference type="NCBI Taxonomy" id="7668"/>
    <lineage>
        <taxon>Eukaryota</taxon>
        <taxon>Metazoa</taxon>
        <taxon>Echinodermata</taxon>
        <taxon>Eleutherozoa</taxon>
        <taxon>Echinozoa</taxon>
        <taxon>Echinoidea</taxon>
        <taxon>Euechinoidea</taxon>
        <taxon>Echinacea</taxon>
        <taxon>Camarodonta</taxon>
        <taxon>Echinidea</taxon>
        <taxon>Strongylocentrotidae</taxon>
        <taxon>Strongylocentrotus</taxon>
    </lineage>
</organism>
<dbReference type="GeneID" id="100892522"/>
<dbReference type="InterPro" id="IPR036280">
    <property type="entry name" value="Multihaem_cyt_sf"/>
</dbReference>
<accession>A0A7M7N0E8</accession>
<feature type="compositionally biased region" description="Low complexity" evidence="1">
    <location>
        <begin position="122"/>
        <end position="136"/>
    </location>
</feature>
<reference evidence="3" key="1">
    <citation type="submission" date="2015-02" db="EMBL/GenBank/DDBJ databases">
        <title>Genome sequencing for Strongylocentrotus purpuratus.</title>
        <authorList>
            <person name="Murali S."/>
            <person name="Liu Y."/>
            <person name="Vee V."/>
            <person name="English A."/>
            <person name="Wang M."/>
            <person name="Skinner E."/>
            <person name="Han Y."/>
            <person name="Muzny D.M."/>
            <person name="Worley K.C."/>
            <person name="Gibbs R.A."/>
        </authorList>
    </citation>
    <scope>NUCLEOTIDE SEQUENCE</scope>
</reference>
<evidence type="ECO:0000256" key="1">
    <source>
        <dbReference type="SAM" id="MobiDB-lite"/>
    </source>
</evidence>
<dbReference type="FunCoup" id="A0A7M7N0E8">
    <property type="interactions" value="123"/>
</dbReference>
<dbReference type="SUPFAM" id="SSF48695">
    <property type="entry name" value="Multiheme cytochromes"/>
    <property type="match status" value="1"/>
</dbReference>
<dbReference type="KEGG" id="spu:100892522"/>
<dbReference type="PRINTS" id="PR01871">
    <property type="entry name" value="ANNEXINVII"/>
</dbReference>
<keyword evidence="3" id="KW-1185">Reference proteome</keyword>
<dbReference type="AlphaFoldDB" id="A0A7M7N0E8"/>
<evidence type="ECO:0008006" key="4">
    <source>
        <dbReference type="Google" id="ProtNLM"/>
    </source>
</evidence>